<evidence type="ECO:0000256" key="8">
    <source>
        <dbReference type="SAM" id="Phobius"/>
    </source>
</evidence>
<sequence length="614" mass="66802">MKAKGNSITKTAVWGLMGLLVLGLGGFGAVSFSGNVRTVGTVGDKAISVDQYARELQQQIRAIEAQTNEPLSFQKAQTIGLDRAVLQRLVRLRALDNEADQMGLSIGDENLRERIVQISSFQGIDGKFDREGYRSALQQAGLSEAAFEISLREEAGRALLQQAITAGVVMPTVYADTLINYVAEKRSFTWAKLSQDDLITPLGRSTDEELKTYYDENAEMFMLPASKSITYVTLSPHDLLDEVEVSDEELKQAYDDRSSEYNQPERRLVERLVFQNQEAADQAAAALEVGGTTFEALVEERGLALADIDMGDVSKDELGAAGDSVFAADVSDIVGPLSTNLGPALFRVNGILPALETSLDEARPTLQQDIAADRAGRLVEVKARELDDQLAGGASLEQIASDSKMTLHTIEWTQDSSEDIAAYAGFREAAAGLKESDFPKINQLDDGSIYAMRLDGTKPERPNPFEDARSQVEADWMADQLIAALTAQAETLQKRLVEGADFDAVGLTASINEGQTRDAFIEGTPEGFMAEVFKATPGDVQVVEGDDSVVLVRLDNISHPDENTKTQQLLEQLGTQLNTQLADDVFALYAADVVRRSSPQIDQQAINAVHVNFP</sequence>
<evidence type="ECO:0000313" key="10">
    <source>
        <dbReference type="EMBL" id="KKN43337.1"/>
    </source>
</evidence>
<dbReference type="InterPro" id="IPR052029">
    <property type="entry name" value="PpiD_chaperone"/>
</dbReference>
<name>A0A0F9R2E2_9ZZZZ</name>
<organism evidence="10">
    <name type="scientific">marine sediment metagenome</name>
    <dbReference type="NCBI Taxonomy" id="412755"/>
    <lineage>
        <taxon>unclassified sequences</taxon>
        <taxon>metagenomes</taxon>
        <taxon>ecological metagenomes</taxon>
    </lineage>
</organism>
<keyword evidence="5 8" id="KW-0472">Membrane</keyword>
<comment type="subcellular location">
    <subcellularLocation>
        <location evidence="1">Cell membrane</location>
        <topology evidence="1">Single-pass type II membrane protein</topology>
    </subcellularLocation>
</comment>
<evidence type="ECO:0000256" key="6">
    <source>
        <dbReference type="ARBA" id="ARBA00023186"/>
    </source>
</evidence>
<dbReference type="InterPro" id="IPR000297">
    <property type="entry name" value="PPIase_PpiC"/>
</dbReference>
<dbReference type="Pfam" id="PF13624">
    <property type="entry name" value="SurA_N_3"/>
    <property type="match status" value="1"/>
</dbReference>
<dbReference type="EMBL" id="LAZR01001518">
    <property type="protein sequence ID" value="KKN43337.1"/>
    <property type="molecule type" value="Genomic_DNA"/>
</dbReference>
<evidence type="ECO:0000256" key="2">
    <source>
        <dbReference type="ARBA" id="ARBA00022475"/>
    </source>
</evidence>
<dbReference type="SUPFAM" id="SSF54534">
    <property type="entry name" value="FKBP-like"/>
    <property type="match status" value="1"/>
</dbReference>
<evidence type="ECO:0000259" key="9">
    <source>
        <dbReference type="Pfam" id="PF13145"/>
    </source>
</evidence>
<comment type="caution">
    <text evidence="10">The sequence shown here is derived from an EMBL/GenBank/DDBJ whole genome shotgun (WGS) entry which is preliminary data.</text>
</comment>
<evidence type="ECO:0000256" key="3">
    <source>
        <dbReference type="ARBA" id="ARBA00022692"/>
    </source>
</evidence>
<feature type="transmembrane region" description="Helical" evidence="8">
    <location>
        <begin position="12"/>
        <end position="32"/>
    </location>
</feature>
<dbReference type="InterPro" id="IPR027304">
    <property type="entry name" value="Trigger_fact/SurA_dom_sf"/>
</dbReference>
<keyword evidence="6" id="KW-0143">Chaperone</keyword>
<keyword evidence="4 8" id="KW-1133">Transmembrane helix</keyword>
<protein>
    <recommendedName>
        <fullName evidence="9">PpiC domain-containing protein</fullName>
    </recommendedName>
</protein>
<reference evidence="10" key="1">
    <citation type="journal article" date="2015" name="Nature">
        <title>Complex archaea that bridge the gap between prokaryotes and eukaryotes.</title>
        <authorList>
            <person name="Spang A."/>
            <person name="Saw J.H."/>
            <person name="Jorgensen S.L."/>
            <person name="Zaremba-Niedzwiedzka K."/>
            <person name="Martijn J."/>
            <person name="Lind A.E."/>
            <person name="van Eijk R."/>
            <person name="Schleper C."/>
            <person name="Guy L."/>
            <person name="Ettema T.J."/>
        </authorList>
    </citation>
    <scope>NUCLEOTIDE SEQUENCE</scope>
</reference>
<dbReference type="AlphaFoldDB" id="A0A0F9R2E2"/>
<feature type="domain" description="PpiC" evidence="9">
    <location>
        <begin position="245"/>
        <end position="364"/>
    </location>
</feature>
<dbReference type="SUPFAM" id="SSF109998">
    <property type="entry name" value="Triger factor/SurA peptide-binding domain-like"/>
    <property type="match status" value="1"/>
</dbReference>
<dbReference type="Pfam" id="PF13145">
    <property type="entry name" value="Rotamase_2"/>
    <property type="match status" value="1"/>
</dbReference>
<evidence type="ECO:0000256" key="7">
    <source>
        <dbReference type="ARBA" id="ARBA00038408"/>
    </source>
</evidence>
<gene>
    <name evidence="10" type="ORF">LCGC14_0704290</name>
</gene>
<evidence type="ECO:0000256" key="4">
    <source>
        <dbReference type="ARBA" id="ARBA00022989"/>
    </source>
</evidence>
<evidence type="ECO:0000256" key="5">
    <source>
        <dbReference type="ARBA" id="ARBA00023136"/>
    </source>
</evidence>
<comment type="similarity">
    <text evidence="7">Belongs to the PpiD chaperone family.</text>
</comment>
<evidence type="ECO:0000256" key="1">
    <source>
        <dbReference type="ARBA" id="ARBA00004401"/>
    </source>
</evidence>
<proteinExistence type="inferred from homology"/>
<dbReference type="GO" id="GO:0003755">
    <property type="term" value="F:peptidyl-prolyl cis-trans isomerase activity"/>
    <property type="evidence" value="ECO:0007669"/>
    <property type="project" value="InterPro"/>
</dbReference>
<dbReference type="PANTHER" id="PTHR47529:SF1">
    <property type="entry name" value="PERIPLASMIC CHAPERONE PPID"/>
    <property type="match status" value="1"/>
</dbReference>
<keyword evidence="2" id="KW-1003">Cell membrane</keyword>
<accession>A0A0F9R2E2</accession>
<dbReference type="PANTHER" id="PTHR47529">
    <property type="entry name" value="PEPTIDYL-PROLYL CIS-TRANS ISOMERASE D"/>
    <property type="match status" value="1"/>
</dbReference>
<dbReference type="GO" id="GO:0005886">
    <property type="term" value="C:plasma membrane"/>
    <property type="evidence" value="ECO:0007669"/>
    <property type="project" value="UniProtKB-SubCell"/>
</dbReference>
<keyword evidence="3 8" id="KW-0812">Transmembrane</keyword>
<dbReference type="Gene3D" id="1.10.4030.10">
    <property type="entry name" value="Porin chaperone SurA, peptide-binding domain"/>
    <property type="match status" value="1"/>
</dbReference>